<evidence type="ECO:0000259" key="8">
    <source>
        <dbReference type="PROSITE" id="PS50103"/>
    </source>
</evidence>
<evidence type="ECO:0000313" key="9">
    <source>
        <dbReference type="EMBL" id="KXN73544.1"/>
    </source>
</evidence>
<dbReference type="GO" id="GO:0005634">
    <property type="term" value="C:nucleus"/>
    <property type="evidence" value="ECO:0007669"/>
    <property type="project" value="TreeGrafter"/>
</dbReference>
<feature type="compositionally biased region" description="Basic and acidic residues" evidence="6">
    <location>
        <begin position="587"/>
        <end position="596"/>
    </location>
</feature>
<dbReference type="SMART" id="SM00360">
    <property type="entry name" value="RRM"/>
    <property type="match status" value="2"/>
</dbReference>
<dbReference type="PANTHER" id="PTHR14398">
    <property type="entry name" value="RNA RECOGNITION RRM/RNP DOMAIN"/>
    <property type="match status" value="1"/>
</dbReference>
<name>A0A137PEV9_CONC2</name>
<dbReference type="GO" id="GO:0006397">
    <property type="term" value="P:mRNA processing"/>
    <property type="evidence" value="ECO:0007669"/>
    <property type="project" value="UniProtKB-KW"/>
</dbReference>
<keyword evidence="10" id="KW-1185">Reference proteome</keyword>
<evidence type="ECO:0000256" key="4">
    <source>
        <dbReference type="PROSITE-ProRule" id="PRU00176"/>
    </source>
</evidence>
<keyword evidence="5" id="KW-0862">Zinc</keyword>
<dbReference type="InterPro" id="IPR036483">
    <property type="entry name" value="PWI_dom_sf"/>
</dbReference>
<dbReference type="PANTHER" id="PTHR14398:SF0">
    <property type="entry name" value="ZINC FINGER PROTEIN SWM"/>
    <property type="match status" value="1"/>
</dbReference>
<dbReference type="GO" id="GO:0008270">
    <property type="term" value="F:zinc ion binding"/>
    <property type="evidence" value="ECO:0007669"/>
    <property type="project" value="UniProtKB-KW"/>
</dbReference>
<dbReference type="SUPFAM" id="SSF54928">
    <property type="entry name" value="RNA-binding domain, RBD"/>
    <property type="match status" value="1"/>
</dbReference>
<dbReference type="PROSITE" id="PS50103">
    <property type="entry name" value="ZF_C3H1"/>
    <property type="match status" value="1"/>
</dbReference>
<keyword evidence="2 4" id="KW-0694">RNA-binding</keyword>
<dbReference type="AlphaFoldDB" id="A0A137PEV9"/>
<feature type="compositionally biased region" description="Polar residues" evidence="6">
    <location>
        <begin position="388"/>
        <end position="424"/>
    </location>
</feature>
<feature type="domain" description="C3H1-type" evidence="8">
    <location>
        <begin position="119"/>
        <end position="146"/>
    </location>
</feature>
<feature type="zinc finger region" description="C3H1-type" evidence="5">
    <location>
        <begin position="119"/>
        <end position="146"/>
    </location>
</feature>
<evidence type="ECO:0000313" key="10">
    <source>
        <dbReference type="Proteomes" id="UP000070444"/>
    </source>
</evidence>
<evidence type="ECO:0000256" key="6">
    <source>
        <dbReference type="SAM" id="MobiDB-lite"/>
    </source>
</evidence>
<reference evidence="9 10" key="1">
    <citation type="journal article" date="2015" name="Genome Biol. Evol.">
        <title>Phylogenomic analyses indicate that early fungi evolved digesting cell walls of algal ancestors of land plants.</title>
        <authorList>
            <person name="Chang Y."/>
            <person name="Wang S."/>
            <person name="Sekimoto S."/>
            <person name="Aerts A.L."/>
            <person name="Choi C."/>
            <person name="Clum A."/>
            <person name="LaButti K.M."/>
            <person name="Lindquist E.A."/>
            <person name="Yee Ngan C."/>
            <person name="Ohm R.A."/>
            <person name="Salamov A.A."/>
            <person name="Grigoriev I.V."/>
            <person name="Spatafora J.W."/>
            <person name="Berbee M.L."/>
        </authorList>
    </citation>
    <scope>NUCLEOTIDE SEQUENCE [LARGE SCALE GENOMIC DNA]</scope>
    <source>
        <strain evidence="9 10">NRRL 28638</strain>
    </source>
</reference>
<evidence type="ECO:0000256" key="1">
    <source>
        <dbReference type="ARBA" id="ARBA00022664"/>
    </source>
</evidence>
<organism evidence="9 10">
    <name type="scientific">Conidiobolus coronatus (strain ATCC 28846 / CBS 209.66 / NRRL 28638)</name>
    <name type="common">Delacroixia coronata</name>
    <dbReference type="NCBI Taxonomy" id="796925"/>
    <lineage>
        <taxon>Eukaryota</taxon>
        <taxon>Fungi</taxon>
        <taxon>Fungi incertae sedis</taxon>
        <taxon>Zoopagomycota</taxon>
        <taxon>Entomophthoromycotina</taxon>
        <taxon>Entomophthoromycetes</taxon>
        <taxon>Entomophthorales</taxon>
        <taxon>Ancylistaceae</taxon>
        <taxon>Conidiobolus</taxon>
    </lineage>
</organism>
<evidence type="ECO:0000256" key="3">
    <source>
        <dbReference type="ARBA" id="ARBA00043866"/>
    </source>
</evidence>
<dbReference type="SUPFAM" id="SSF101233">
    <property type="entry name" value="PWI domain"/>
    <property type="match status" value="1"/>
</dbReference>
<dbReference type="InterPro" id="IPR000504">
    <property type="entry name" value="RRM_dom"/>
</dbReference>
<feature type="region of interest" description="Disordered" evidence="6">
    <location>
        <begin position="375"/>
        <end position="424"/>
    </location>
</feature>
<keyword evidence="5" id="KW-0479">Metal-binding</keyword>
<keyword evidence="5" id="KW-0863">Zinc-finger</keyword>
<dbReference type="InterPro" id="IPR002483">
    <property type="entry name" value="PWI_dom"/>
</dbReference>
<proteinExistence type="predicted"/>
<evidence type="ECO:0008006" key="11">
    <source>
        <dbReference type="Google" id="ProtNLM"/>
    </source>
</evidence>
<sequence length="596" mass="68124">MTLSLENTEKLKDFISETLTKSFDLEPETLTEYIIALLSEDAPIYKLKDSCIVQLQDFLHDGTSAFVQELFNYIREHKVISNKDAQIHHNDPYGYRPMVQQHMPYIPYDPNTLMYGQPPRSMPTCKYYLKFGQCTNPNCQFYHPLNTHEPQGYHPYDPSYAQPAYVPEYPRPPRRSNSFRNVFIPPTFQSNTFIPQNSQLPKTVKEPYKTIFVTKIPLNFIEEEHVRETFQEFGQIENIVLHREFRQAKVTFQDLASAKKAHDSQVRFFNSVATSVEYDSETDPIEFKYIPENGTNPNASSEIEKKNQALLARLSLKRSKEKLLEKLVEQKKIITEALEKPDITEESKTELTSFLEKVNSNITETEEFMKKMFPQKSAQAGKSEGDEGTSNSSTLNNGQSTVAENARNGNPSAKTSTVPDNSKLTPSQIQDLYILDNRPGKFVLKGFSEENKPSIEEHFSKAISFISITFDYDDQNGALIRFRTRPSAETAIRAFSKKEIGNLEGTWILEHDQEIQSEIQPEVQLDTETDINLVGEPEAQADIDLTIEPEIQLDTQSAVQVEAEPSSDLKRTISEVEDEELLDNDINPEKLTKSEV</sequence>
<dbReference type="PROSITE" id="PS50102">
    <property type="entry name" value="RRM"/>
    <property type="match status" value="1"/>
</dbReference>
<dbReference type="OrthoDB" id="443401at2759"/>
<dbReference type="GO" id="GO:0003723">
    <property type="term" value="F:RNA binding"/>
    <property type="evidence" value="ECO:0007669"/>
    <property type="project" value="UniProtKB-UniRule"/>
</dbReference>
<dbReference type="InterPro" id="IPR035979">
    <property type="entry name" value="RBD_domain_sf"/>
</dbReference>
<dbReference type="Gene3D" id="4.10.1000.10">
    <property type="entry name" value="Zinc finger, CCCH-type"/>
    <property type="match status" value="1"/>
</dbReference>
<dbReference type="Pfam" id="PF00076">
    <property type="entry name" value="RRM_1"/>
    <property type="match status" value="1"/>
</dbReference>
<evidence type="ECO:0000256" key="5">
    <source>
        <dbReference type="PROSITE-ProRule" id="PRU00723"/>
    </source>
</evidence>
<evidence type="ECO:0000259" key="7">
    <source>
        <dbReference type="PROSITE" id="PS50102"/>
    </source>
</evidence>
<dbReference type="SMART" id="SM00356">
    <property type="entry name" value="ZnF_C3H1"/>
    <property type="match status" value="1"/>
</dbReference>
<dbReference type="Gene3D" id="3.30.70.330">
    <property type="match status" value="1"/>
</dbReference>
<keyword evidence="1" id="KW-0507">mRNA processing</keyword>
<feature type="domain" description="RRM" evidence="7">
    <location>
        <begin position="209"/>
        <end position="281"/>
    </location>
</feature>
<dbReference type="EMBL" id="KQ964435">
    <property type="protein sequence ID" value="KXN73544.1"/>
    <property type="molecule type" value="Genomic_DNA"/>
</dbReference>
<gene>
    <name evidence="9" type="ORF">CONCODRAFT_15434</name>
</gene>
<dbReference type="InterPro" id="IPR000571">
    <property type="entry name" value="Znf_CCCH"/>
</dbReference>
<evidence type="ECO:0000256" key="2">
    <source>
        <dbReference type="ARBA" id="ARBA00022884"/>
    </source>
</evidence>
<protein>
    <recommendedName>
        <fullName evidence="11">C3H1-type domain-containing protein</fullName>
    </recommendedName>
</protein>
<dbReference type="Gene3D" id="1.20.1390.10">
    <property type="entry name" value="PWI domain"/>
    <property type="match status" value="1"/>
</dbReference>
<comment type="function">
    <text evidence="3">May be involved in the turnover of nuclear polyadenylated (pA+) RNA.</text>
</comment>
<dbReference type="Proteomes" id="UP000070444">
    <property type="component" value="Unassembled WGS sequence"/>
</dbReference>
<dbReference type="Pfam" id="PF01480">
    <property type="entry name" value="PWI"/>
    <property type="match status" value="1"/>
</dbReference>
<dbReference type="InterPro" id="IPR012677">
    <property type="entry name" value="Nucleotide-bd_a/b_plait_sf"/>
</dbReference>
<feature type="region of interest" description="Disordered" evidence="6">
    <location>
        <begin position="556"/>
        <end position="596"/>
    </location>
</feature>
<accession>A0A137PEV9</accession>
<dbReference type="InterPro" id="IPR045137">
    <property type="entry name" value="RBM26/27"/>
</dbReference>